<dbReference type="RefSeq" id="WP_236717258.1">
    <property type="nucleotide sequence ID" value="NZ_JQSG02000002.1"/>
</dbReference>
<dbReference type="SUPFAM" id="SSF52091">
    <property type="entry name" value="SpoIIaa-like"/>
    <property type="match status" value="1"/>
</dbReference>
<comment type="caution">
    <text evidence="1">The sequence shown here is derived from an EMBL/GenBank/DDBJ whole genome shotgun (WGS) entry which is preliminary data.</text>
</comment>
<dbReference type="EMBL" id="JQSG02000002">
    <property type="protein sequence ID" value="OBS10167.1"/>
    <property type="molecule type" value="Genomic_DNA"/>
</dbReference>
<organism evidence="1 2">
    <name type="scientific">Acidihalobacter prosperus</name>
    <dbReference type="NCBI Taxonomy" id="160660"/>
    <lineage>
        <taxon>Bacteria</taxon>
        <taxon>Pseudomonadati</taxon>
        <taxon>Pseudomonadota</taxon>
        <taxon>Gammaproteobacteria</taxon>
        <taxon>Chromatiales</taxon>
        <taxon>Ectothiorhodospiraceae</taxon>
        <taxon>Acidihalobacter</taxon>
    </lineage>
</organism>
<proteinExistence type="predicted"/>
<sequence>MPAADGRETPTLSGMHLTRIGLGNILLEPGEGLDPADPDAYLEPLLAHIQRRAACRLIYDLKNVPLIDEVYYRWLLAVHALCGIANIEMVVVHMRPAAAFALSRLIDEPPPFRCALEVARG</sequence>
<gene>
    <name evidence="1" type="ORF">Thpro_021217</name>
</gene>
<evidence type="ECO:0000313" key="1">
    <source>
        <dbReference type="EMBL" id="OBS10167.1"/>
    </source>
</evidence>
<name>A0A1A6C6H5_9GAMM</name>
<dbReference type="AlphaFoldDB" id="A0A1A6C6H5"/>
<reference evidence="1 2" key="1">
    <citation type="journal article" date="2014" name="Genome Announc.">
        <title>Draft Genome Sequence of the Iron-Oxidizing, Acidophilic, and Halotolerant 'Thiobacillus prosperus' Type Strain DSM 5130.</title>
        <authorList>
            <person name="Ossandon F.J."/>
            <person name="Cardenas J.P."/>
            <person name="Corbett M."/>
            <person name="Quatrini R."/>
            <person name="Holmes D.S."/>
            <person name="Watkin E."/>
        </authorList>
    </citation>
    <scope>NUCLEOTIDE SEQUENCE [LARGE SCALE GENOMIC DNA]</scope>
    <source>
        <strain evidence="1 2">DSM 5130</strain>
    </source>
</reference>
<keyword evidence="2" id="KW-1185">Reference proteome</keyword>
<accession>A0A1A6C6H5</accession>
<evidence type="ECO:0000313" key="2">
    <source>
        <dbReference type="Proteomes" id="UP000029273"/>
    </source>
</evidence>
<evidence type="ECO:0008006" key="3">
    <source>
        <dbReference type="Google" id="ProtNLM"/>
    </source>
</evidence>
<protein>
    <recommendedName>
        <fullName evidence="3">STAS domain-containing protein</fullName>
    </recommendedName>
</protein>
<dbReference type="Gene3D" id="3.30.750.24">
    <property type="entry name" value="STAS domain"/>
    <property type="match status" value="1"/>
</dbReference>
<dbReference type="InterPro" id="IPR036513">
    <property type="entry name" value="STAS_dom_sf"/>
</dbReference>
<dbReference type="Proteomes" id="UP000029273">
    <property type="component" value="Unassembled WGS sequence"/>
</dbReference>